<keyword evidence="3" id="KW-1185">Reference proteome</keyword>
<dbReference type="EMBL" id="KQ086614">
    <property type="protein sequence ID" value="KLO04278.1"/>
    <property type="molecule type" value="Genomic_DNA"/>
</dbReference>
<dbReference type="AlphaFoldDB" id="A0A0H2R464"/>
<reference evidence="2 3" key="1">
    <citation type="submission" date="2015-04" db="EMBL/GenBank/DDBJ databases">
        <title>Complete genome sequence of Schizopora paradoxa KUC8140, a cosmopolitan wood degrader in East Asia.</title>
        <authorList>
            <consortium name="DOE Joint Genome Institute"/>
            <person name="Min B."/>
            <person name="Park H."/>
            <person name="Jang Y."/>
            <person name="Kim J.-J."/>
            <person name="Kim K.H."/>
            <person name="Pangilinan J."/>
            <person name="Lipzen A."/>
            <person name="Riley R."/>
            <person name="Grigoriev I.V."/>
            <person name="Spatafora J.W."/>
            <person name="Choi I.-G."/>
        </authorList>
    </citation>
    <scope>NUCLEOTIDE SEQUENCE [LARGE SCALE GENOMIC DNA]</scope>
    <source>
        <strain evidence="2 3">KUC8140</strain>
    </source>
</reference>
<organism evidence="2 3">
    <name type="scientific">Schizopora paradoxa</name>
    <dbReference type="NCBI Taxonomy" id="27342"/>
    <lineage>
        <taxon>Eukaryota</taxon>
        <taxon>Fungi</taxon>
        <taxon>Dikarya</taxon>
        <taxon>Basidiomycota</taxon>
        <taxon>Agaricomycotina</taxon>
        <taxon>Agaricomycetes</taxon>
        <taxon>Hymenochaetales</taxon>
        <taxon>Schizoporaceae</taxon>
        <taxon>Schizopora</taxon>
    </lineage>
</organism>
<gene>
    <name evidence="2" type="ORF">SCHPADRAFT_1003344</name>
</gene>
<dbReference type="Gene3D" id="1.20.1280.50">
    <property type="match status" value="1"/>
</dbReference>
<dbReference type="OrthoDB" id="2890870at2759"/>
<proteinExistence type="predicted"/>
<dbReference type="Pfam" id="PF12937">
    <property type="entry name" value="F-box-like"/>
    <property type="match status" value="1"/>
</dbReference>
<feature type="domain" description="F-box" evidence="1">
    <location>
        <begin position="102"/>
        <end position="154"/>
    </location>
</feature>
<dbReference type="SUPFAM" id="SSF81383">
    <property type="entry name" value="F-box domain"/>
    <property type="match status" value="1"/>
</dbReference>
<dbReference type="InterPro" id="IPR001810">
    <property type="entry name" value="F-box_dom"/>
</dbReference>
<sequence length="232" mass="26026">MEKDANFRIDIDKAIEAAQSWKVNNDPLGSSWRKELVDLSRRTFEDVRGSEVRLLPQRSESLVSDVGTIVKTLDALRDLLSSDLEMAQSSNTTVSLMCGLALLPGEIFGMIFLLACSGETGEVDLVAVTRLSCVCRHFRDIVHSDSRLWTTITMSSHTTFPSKFLMLCLSRSKDSVLDINASLDITVMESMPRFVEFLNIIAPHCHRWRSFNLTYSIGRLTATTLLTDTKCQ</sequence>
<dbReference type="InParanoid" id="A0A0H2R464"/>
<evidence type="ECO:0000259" key="1">
    <source>
        <dbReference type="Pfam" id="PF12937"/>
    </source>
</evidence>
<protein>
    <recommendedName>
        <fullName evidence="1">F-box domain-containing protein</fullName>
    </recommendedName>
</protein>
<evidence type="ECO:0000313" key="2">
    <source>
        <dbReference type="EMBL" id="KLO04278.1"/>
    </source>
</evidence>
<dbReference type="Proteomes" id="UP000053477">
    <property type="component" value="Unassembled WGS sequence"/>
</dbReference>
<name>A0A0H2R464_9AGAM</name>
<evidence type="ECO:0000313" key="3">
    <source>
        <dbReference type="Proteomes" id="UP000053477"/>
    </source>
</evidence>
<dbReference type="InterPro" id="IPR036047">
    <property type="entry name" value="F-box-like_dom_sf"/>
</dbReference>
<accession>A0A0H2R464</accession>